<evidence type="ECO:0000256" key="5">
    <source>
        <dbReference type="ARBA" id="ARBA00023242"/>
    </source>
</evidence>
<keyword evidence="4" id="KW-0804">Transcription</keyword>
<evidence type="ECO:0000256" key="2">
    <source>
        <dbReference type="ARBA" id="ARBA00023015"/>
    </source>
</evidence>
<dbReference type="Pfam" id="PF00319">
    <property type="entry name" value="SRF-TF"/>
    <property type="match status" value="1"/>
</dbReference>
<dbReference type="InterPro" id="IPR033897">
    <property type="entry name" value="SRF-like_MADS-box"/>
</dbReference>
<dbReference type="PANTHER" id="PTHR11945">
    <property type="entry name" value="MADS BOX PROTEIN"/>
    <property type="match status" value="1"/>
</dbReference>
<dbReference type="SMART" id="SM00432">
    <property type="entry name" value="MADS"/>
    <property type="match status" value="1"/>
</dbReference>
<comment type="subcellular location">
    <subcellularLocation>
        <location evidence="1">Nucleus</location>
    </subcellularLocation>
</comment>
<dbReference type="Proteomes" id="UP000596660">
    <property type="component" value="Unplaced"/>
</dbReference>
<dbReference type="GO" id="GO:0005634">
    <property type="term" value="C:nucleus"/>
    <property type="evidence" value="ECO:0007669"/>
    <property type="project" value="UniProtKB-SubCell"/>
</dbReference>
<keyword evidence="2" id="KW-0805">Transcription regulation</keyword>
<dbReference type="AlphaFoldDB" id="A0A803KU18"/>
<dbReference type="GO" id="GO:0000981">
    <property type="term" value="F:DNA-binding transcription factor activity, RNA polymerase II-specific"/>
    <property type="evidence" value="ECO:0007669"/>
    <property type="project" value="InterPro"/>
</dbReference>
<evidence type="ECO:0000256" key="4">
    <source>
        <dbReference type="ARBA" id="ARBA00023163"/>
    </source>
</evidence>
<evidence type="ECO:0000259" key="6">
    <source>
        <dbReference type="PROSITE" id="PS50066"/>
    </source>
</evidence>
<evidence type="ECO:0000256" key="1">
    <source>
        <dbReference type="ARBA" id="ARBA00004123"/>
    </source>
</evidence>
<reference evidence="7" key="2">
    <citation type="submission" date="2021-03" db="UniProtKB">
        <authorList>
            <consortium name="EnsemblPlants"/>
        </authorList>
    </citation>
    <scope>IDENTIFICATION</scope>
</reference>
<keyword evidence="8" id="KW-1185">Reference proteome</keyword>
<reference evidence="7" key="1">
    <citation type="journal article" date="2017" name="Nature">
        <title>The genome of Chenopodium quinoa.</title>
        <authorList>
            <person name="Jarvis D.E."/>
            <person name="Ho Y.S."/>
            <person name="Lightfoot D.J."/>
            <person name="Schmoeckel S.M."/>
            <person name="Li B."/>
            <person name="Borm T.J.A."/>
            <person name="Ohyanagi H."/>
            <person name="Mineta K."/>
            <person name="Michell C.T."/>
            <person name="Saber N."/>
            <person name="Kharbatia N.M."/>
            <person name="Rupper R.R."/>
            <person name="Sharp A.R."/>
            <person name="Dally N."/>
            <person name="Boughton B.A."/>
            <person name="Woo Y.H."/>
            <person name="Gao G."/>
            <person name="Schijlen E.G.W.M."/>
            <person name="Guo X."/>
            <person name="Momin A.A."/>
            <person name="Negrao S."/>
            <person name="Al-Babili S."/>
            <person name="Gehring C."/>
            <person name="Roessner U."/>
            <person name="Jung C."/>
            <person name="Murphy K."/>
            <person name="Arold S.T."/>
            <person name="Gojobori T."/>
            <person name="van der Linden C.G."/>
            <person name="van Loo E.N."/>
            <person name="Jellen E.N."/>
            <person name="Maughan P.J."/>
            <person name="Tester M."/>
        </authorList>
    </citation>
    <scope>NUCLEOTIDE SEQUENCE [LARGE SCALE GENOMIC DNA]</scope>
    <source>
        <strain evidence="7">cv. PI 614886</strain>
    </source>
</reference>
<dbReference type="GO" id="GO:0000978">
    <property type="term" value="F:RNA polymerase II cis-regulatory region sequence-specific DNA binding"/>
    <property type="evidence" value="ECO:0007669"/>
    <property type="project" value="TreeGrafter"/>
</dbReference>
<dbReference type="Gramene" id="AUR62002526-RA">
    <property type="protein sequence ID" value="AUR62002526-RA:cds"/>
    <property type="gene ID" value="AUR62002526"/>
</dbReference>
<dbReference type="GO" id="GO:0045944">
    <property type="term" value="P:positive regulation of transcription by RNA polymerase II"/>
    <property type="evidence" value="ECO:0007669"/>
    <property type="project" value="InterPro"/>
</dbReference>
<evidence type="ECO:0000256" key="3">
    <source>
        <dbReference type="ARBA" id="ARBA00023125"/>
    </source>
</evidence>
<dbReference type="PANTHER" id="PTHR11945:SF387">
    <property type="entry name" value="AGAMOUS-LIKE MADS-BOX PROTEIN AGL80"/>
    <property type="match status" value="1"/>
</dbReference>
<keyword evidence="5" id="KW-0539">Nucleus</keyword>
<feature type="domain" description="MADS-box" evidence="6">
    <location>
        <begin position="1"/>
        <end position="49"/>
    </location>
</feature>
<sequence>MTRKKVKLAFIENNTARKATLSKRTHGLVKKTQELSVLCDVDACVIIYAKDTQVPVVWPSSDPEVRRIIAKYQDNPDMYQLERRLDQQSF</sequence>
<protein>
    <recommendedName>
        <fullName evidence="6">MADS-box domain-containing protein</fullName>
    </recommendedName>
</protein>
<evidence type="ECO:0000313" key="8">
    <source>
        <dbReference type="Proteomes" id="UP000596660"/>
    </source>
</evidence>
<dbReference type="SUPFAM" id="SSF55455">
    <property type="entry name" value="SRF-like"/>
    <property type="match status" value="1"/>
</dbReference>
<dbReference type="EnsemblPlants" id="AUR62002526-RA">
    <property type="protein sequence ID" value="AUR62002526-RA:cds"/>
    <property type="gene ID" value="AUR62002526"/>
</dbReference>
<dbReference type="InterPro" id="IPR002100">
    <property type="entry name" value="TF_MADSbox"/>
</dbReference>
<proteinExistence type="predicted"/>
<organism evidence="7 8">
    <name type="scientific">Chenopodium quinoa</name>
    <name type="common">Quinoa</name>
    <dbReference type="NCBI Taxonomy" id="63459"/>
    <lineage>
        <taxon>Eukaryota</taxon>
        <taxon>Viridiplantae</taxon>
        <taxon>Streptophyta</taxon>
        <taxon>Embryophyta</taxon>
        <taxon>Tracheophyta</taxon>
        <taxon>Spermatophyta</taxon>
        <taxon>Magnoliopsida</taxon>
        <taxon>eudicotyledons</taxon>
        <taxon>Gunneridae</taxon>
        <taxon>Pentapetalae</taxon>
        <taxon>Caryophyllales</taxon>
        <taxon>Chenopodiaceae</taxon>
        <taxon>Chenopodioideae</taxon>
        <taxon>Atripliceae</taxon>
        <taxon>Chenopodium</taxon>
    </lineage>
</organism>
<evidence type="ECO:0000313" key="7">
    <source>
        <dbReference type="EnsemblPlants" id="AUR62002526-RA:cds"/>
    </source>
</evidence>
<dbReference type="InterPro" id="IPR036879">
    <property type="entry name" value="TF_MADSbox_sf"/>
</dbReference>
<dbReference type="CDD" id="cd00266">
    <property type="entry name" value="MADS_SRF_like"/>
    <property type="match status" value="1"/>
</dbReference>
<accession>A0A803KU18</accession>
<dbReference type="GO" id="GO:0046983">
    <property type="term" value="F:protein dimerization activity"/>
    <property type="evidence" value="ECO:0007669"/>
    <property type="project" value="InterPro"/>
</dbReference>
<dbReference type="Gene3D" id="3.40.1810.10">
    <property type="entry name" value="Transcription factor, MADS-box"/>
    <property type="match status" value="1"/>
</dbReference>
<keyword evidence="3" id="KW-0238">DNA-binding</keyword>
<dbReference type="PRINTS" id="PR00404">
    <property type="entry name" value="MADSDOMAIN"/>
</dbReference>
<name>A0A803KU18_CHEQI</name>
<dbReference type="PROSITE" id="PS50066">
    <property type="entry name" value="MADS_BOX_2"/>
    <property type="match status" value="1"/>
</dbReference>
<dbReference type="OMA" id="FRKRREC"/>